<evidence type="ECO:0000313" key="5">
    <source>
        <dbReference type="Proteomes" id="UP001165289"/>
    </source>
</evidence>
<dbReference type="Proteomes" id="UP001165289">
    <property type="component" value="Unassembled WGS sequence"/>
</dbReference>
<name>A0AAV7KF46_9METZ</name>
<comment type="caution">
    <text evidence="4">The sequence shown here is derived from an EMBL/GenBank/DDBJ whole genome shotgun (WGS) entry which is preliminary data.</text>
</comment>
<keyword evidence="2" id="KW-0238">DNA-binding</keyword>
<dbReference type="InterPro" id="IPR006600">
    <property type="entry name" value="HTH_CenpB_DNA-bd_dom"/>
</dbReference>
<dbReference type="InterPro" id="IPR036388">
    <property type="entry name" value="WH-like_DNA-bd_sf"/>
</dbReference>
<proteinExistence type="inferred from homology"/>
<dbReference type="InterPro" id="IPR050863">
    <property type="entry name" value="CenT-Element_Derived"/>
</dbReference>
<dbReference type="Pfam" id="PF03221">
    <property type="entry name" value="HTH_Tnp_Tc5"/>
    <property type="match status" value="1"/>
</dbReference>
<dbReference type="SMART" id="SM00674">
    <property type="entry name" value="CENPB"/>
    <property type="match status" value="1"/>
</dbReference>
<dbReference type="InterPro" id="IPR004875">
    <property type="entry name" value="DDE_SF_endonuclease_dom"/>
</dbReference>
<organism evidence="4 5">
    <name type="scientific">Oopsacas minuta</name>
    <dbReference type="NCBI Taxonomy" id="111878"/>
    <lineage>
        <taxon>Eukaryota</taxon>
        <taxon>Metazoa</taxon>
        <taxon>Porifera</taxon>
        <taxon>Hexactinellida</taxon>
        <taxon>Hexasterophora</taxon>
        <taxon>Lyssacinosida</taxon>
        <taxon>Leucopsacidae</taxon>
        <taxon>Oopsacas</taxon>
    </lineage>
</organism>
<dbReference type="EMBL" id="JAKMXF010000055">
    <property type="protein sequence ID" value="KAI6659520.1"/>
    <property type="molecule type" value="Genomic_DNA"/>
</dbReference>
<dbReference type="PANTHER" id="PTHR19303:SF73">
    <property type="entry name" value="PROTEIN PDC2"/>
    <property type="match status" value="1"/>
</dbReference>
<dbReference type="AlphaFoldDB" id="A0AAV7KF46"/>
<dbReference type="Gene3D" id="1.10.10.60">
    <property type="entry name" value="Homeodomain-like"/>
    <property type="match status" value="1"/>
</dbReference>
<comment type="similarity">
    <text evidence="1">Belongs to the tigger transposable element derived protein family.</text>
</comment>
<keyword evidence="5" id="KW-1185">Reference proteome</keyword>
<evidence type="ECO:0000313" key="4">
    <source>
        <dbReference type="EMBL" id="KAI6659520.1"/>
    </source>
</evidence>
<dbReference type="SUPFAM" id="SSF46689">
    <property type="entry name" value="Homeodomain-like"/>
    <property type="match status" value="2"/>
</dbReference>
<evidence type="ECO:0000256" key="2">
    <source>
        <dbReference type="ARBA" id="ARBA00023125"/>
    </source>
</evidence>
<reference evidence="4 5" key="1">
    <citation type="journal article" date="2023" name="BMC Biol.">
        <title>The compact genome of the sponge Oopsacas minuta (Hexactinellida) is lacking key metazoan core genes.</title>
        <authorList>
            <person name="Santini S."/>
            <person name="Schenkelaars Q."/>
            <person name="Jourda C."/>
            <person name="Duchesne M."/>
            <person name="Belahbib H."/>
            <person name="Rocher C."/>
            <person name="Selva M."/>
            <person name="Riesgo A."/>
            <person name="Vervoort M."/>
            <person name="Leys S.P."/>
            <person name="Kodjabachian L."/>
            <person name="Le Bivic A."/>
            <person name="Borchiellini C."/>
            <person name="Claverie J.M."/>
            <person name="Renard E."/>
        </authorList>
    </citation>
    <scope>NUCLEOTIDE SEQUENCE [LARGE SCALE GENOMIC DNA]</scope>
    <source>
        <strain evidence="4">SPO-2</strain>
    </source>
</reference>
<dbReference type="InterPro" id="IPR009057">
    <property type="entry name" value="Homeodomain-like_sf"/>
</dbReference>
<dbReference type="PROSITE" id="PS51253">
    <property type="entry name" value="HTH_CENPB"/>
    <property type="match status" value="1"/>
</dbReference>
<dbReference type="PANTHER" id="PTHR19303">
    <property type="entry name" value="TRANSPOSON"/>
    <property type="match status" value="1"/>
</dbReference>
<evidence type="ECO:0000259" key="3">
    <source>
        <dbReference type="PROSITE" id="PS51253"/>
    </source>
</evidence>
<accession>A0AAV7KF46</accession>
<dbReference type="GO" id="GO:0005634">
    <property type="term" value="C:nucleus"/>
    <property type="evidence" value="ECO:0007669"/>
    <property type="project" value="TreeGrafter"/>
</dbReference>
<sequence>MAAKRHPLPIETRAEVVELSKAGKSERQIALQVGSSKGQVGRILRDQRDKIENLKDVQGNIPNNLKRRKLVDIAPKYCEIENACVLFLERAKEHGIPVTGPMLRTLALREAENCNIQGFSASEGWLDRVKRRHGIHGRHLSGEAASANKVVVMNWMEQIPELIEGYDPKNIFNCDETGLYYKQTTSLSLVMPGDACHGGKAQKERLTLLICCSWMGEKVKPLIIGKSTRPRCLRSVDLENMSISYKSQKSSWMNGDIFSWWINEFESLMYQAGRKVLLFMDNATVHNIVEQMEFRAVKVVFFPKNTTCSTQPCDAGIIQTVKLLYRKQLHNFILSALTHECGEVDPYKEINLARVIVWLFRAWRDLKPATIVKCFSHCGFSKAGDIVEPQQTPLLETEAETLLSAEDEQMEIFPPVVEPEELFDKVVTELKDQLEEVSIQAIAPTEIITTEDDVAEIPNNKQVLQALETIELYAAGRGDDEVLGGGFNLAWYRQIIEERAHMEATQTTIEDFFKKTSL</sequence>
<evidence type="ECO:0000256" key="1">
    <source>
        <dbReference type="ARBA" id="ARBA00010881"/>
    </source>
</evidence>
<dbReference type="GO" id="GO:0003677">
    <property type="term" value="F:DNA binding"/>
    <property type="evidence" value="ECO:0007669"/>
    <property type="project" value="UniProtKB-KW"/>
</dbReference>
<protein>
    <submittedName>
        <fullName evidence="4">Tigger transposable element-derived protein 6</fullName>
    </submittedName>
</protein>
<feature type="domain" description="HTH CENPB-type" evidence="3">
    <location>
        <begin position="68"/>
        <end position="139"/>
    </location>
</feature>
<dbReference type="Pfam" id="PF03184">
    <property type="entry name" value="DDE_1"/>
    <property type="match status" value="1"/>
</dbReference>
<gene>
    <name evidence="4" type="ORF">LOD99_14445</name>
</gene>
<dbReference type="Gene3D" id="1.10.10.10">
    <property type="entry name" value="Winged helix-like DNA-binding domain superfamily/Winged helix DNA-binding domain"/>
    <property type="match status" value="1"/>
</dbReference>